<evidence type="ECO:0008006" key="6">
    <source>
        <dbReference type="Google" id="ProtNLM"/>
    </source>
</evidence>
<gene>
    <name evidence="5" type="ORF">AVDCRST_MAG77-4674</name>
</gene>
<evidence type="ECO:0000256" key="2">
    <source>
        <dbReference type="SAM" id="SignalP"/>
    </source>
</evidence>
<dbReference type="PROSITE" id="PS50234">
    <property type="entry name" value="VWFA"/>
    <property type="match status" value="1"/>
</dbReference>
<dbReference type="InterPro" id="IPR002035">
    <property type="entry name" value="VWF_A"/>
</dbReference>
<sequence length="792" mass="84235">MKLKARLSSIVVALAATLATLSPSLPAAAQGMMVPPTRCFDLPVPLPEPLPLPASDATAPGAAPIAPVAPSIGIPRPLPTVSPPPRIAPPPRPISPCWLTIRSHTVTVDIQDQVATTRIDQIFVNETGRDLEGTYVFPLPEGATVTSFSMFVDDQQITGEVLSREEARRLYESIVRANRDPALLEFADRGAFQARVFPVPAGGKRTLRLEYSQVLPQDGGLVRYVYPTAAERFSARPPQETSITVSLRSTAPLRAVYSPTHEVNVTRSGGTSATATWSSRTTPAQAGVRRSFELVYGVSPSPVGISVVTHKLANEDGYFLLLAAPALQLASERAVPKDVSLIFDTSGSMAGAKIDQAKGALRYVVNRLNAEDRFNIISFSSTVDTFASGMRPASERDRAIAYVDGLVASGGTNINDALFTALRADTGGRPHTVIFVTDGLPTAGPQQPDQIVENARRALGAGAVRPRLFSFGVGFDVNTTLLDKLAADFGGASAYVRPDEDLEAAVSTFYGKVSSPVLTDLRLDFGGAEVYDLYPSQLPDLYAGGQLVLTGRYRRPGTIDVTLSGSAAGRPQQFTLPGVTFASAPVKAQEALPRLWAGRKIGYLLSEIRLRGANKELVDEVIALATRHGIPTPYTSIFVPEPTVPVAPQRPGAPTTAPLPQPTQAPLNTQQGRAQAADALSQGLRSAPAAGASAVQNSQATNQLREAQSAPTSNSSGVQTVADKTFLLVDSVWQDVSTGADAPPAEQRTRVPFASEAYFELVDRFPNAGAYLSVGPRVLLELEDSWYEITEA</sequence>
<evidence type="ECO:0000313" key="5">
    <source>
        <dbReference type="EMBL" id="CAA9290433.1"/>
    </source>
</evidence>
<evidence type="ECO:0000259" key="4">
    <source>
        <dbReference type="PROSITE" id="PS51468"/>
    </source>
</evidence>
<dbReference type="InterPro" id="IPR036465">
    <property type="entry name" value="vWFA_dom_sf"/>
</dbReference>
<dbReference type="Pfam" id="PF13768">
    <property type="entry name" value="VWA_3"/>
    <property type="match status" value="1"/>
</dbReference>
<reference evidence="5" key="1">
    <citation type="submission" date="2020-02" db="EMBL/GenBank/DDBJ databases">
        <authorList>
            <person name="Meier V. D."/>
        </authorList>
    </citation>
    <scope>NUCLEOTIDE SEQUENCE</scope>
    <source>
        <strain evidence="5">AVDCRST_MAG77</strain>
    </source>
</reference>
<dbReference type="PANTHER" id="PTHR45737">
    <property type="entry name" value="VON WILLEBRAND FACTOR A DOMAIN-CONTAINING PROTEIN 5A"/>
    <property type="match status" value="1"/>
</dbReference>
<dbReference type="AlphaFoldDB" id="A0A6J4JXI0"/>
<feature type="domain" description="VIT" evidence="4">
    <location>
        <begin position="85"/>
        <end position="213"/>
    </location>
</feature>
<dbReference type="EMBL" id="CADCTC010000248">
    <property type="protein sequence ID" value="CAA9290433.1"/>
    <property type="molecule type" value="Genomic_DNA"/>
</dbReference>
<feature type="chain" id="PRO_5027011626" description="VWA domain-containing protein" evidence="2">
    <location>
        <begin position="30"/>
        <end position="792"/>
    </location>
</feature>
<keyword evidence="2" id="KW-0732">Signal</keyword>
<dbReference type="SMART" id="SM00609">
    <property type="entry name" value="VIT"/>
    <property type="match status" value="1"/>
</dbReference>
<dbReference type="SUPFAM" id="SSF53300">
    <property type="entry name" value="vWA-like"/>
    <property type="match status" value="1"/>
</dbReference>
<evidence type="ECO:0000256" key="1">
    <source>
        <dbReference type="SAM" id="MobiDB-lite"/>
    </source>
</evidence>
<dbReference type="PANTHER" id="PTHR45737:SF6">
    <property type="entry name" value="VON WILLEBRAND FACTOR A DOMAIN-CONTAINING PROTEIN 5A"/>
    <property type="match status" value="1"/>
</dbReference>
<feature type="signal peptide" evidence="2">
    <location>
        <begin position="1"/>
        <end position="29"/>
    </location>
</feature>
<evidence type="ECO:0000259" key="3">
    <source>
        <dbReference type="PROSITE" id="PS50234"/>
    </source>
</evidence>
<dbReference type="SMART" id="SM00327">
    <property type="entry name" value="VWA"/>
    <property type="match status" value="1"/>
</dbReference>
<name>A0A6J4JXI0_9CHLR</name>
<dbReference type="InterPro" id="IPR013694">
    <property type="entry name" value="VIT"/>
</dbReference>
<dbReference type="Pfam" id="PF08487">
    <property type="entry name" value="VIT"/>
    <property type="match status" value="1"/>
</dbReference>
<feature type="domain" description="VWFA" evidence="3">
    <location>
        <begin position="338"/>
        <end position="513"/>
    </location>
</feature>
<feature type="region of interest" description="Disordered" evidence="1">
    <location>
        <begin position="641"/>
        <end position="717"/>
    </location>
</feature>
<protein>
    <recommendedName>
        <fullName evidence="6">VWA domain-containing protein</fullName>
    </recommendedName>
</protein>
<accession>A0A6J4JXI0</accession>
<organism evidence="5">
    <name type="scientific">uncultured Chloroflexota bacterium</name>
    <dbReference type="NCBI Taxonomy" id="166587"/>
    <lineage>
        <taxon>Bacteria</taxon>
        <taxon>Bacillati</taxon>
        <taxon>Chloroflexota</taxon>
        <taxon>environmental samples</taxon>
    </lineage>
</organism>
<dbReference type="Gene3D" id="3.40.50.410">
    <property type="entry name" value="von Willebrand factor, type A domain"/>
    <property type="match status" value="1"/>
</dbReference>
<feature type="compositionally biased region" description="Polar residues" evidence="1">
    <location>
        <begin position="694"/>
        <end position="717"/>
    </location>
</feature>
<dbReference type="PROSITE" id="PS51468">
    <property type="entry name" value="VIT"/>
    <property type="match status" value="1"/>
</dbReference>
<proteinExistence type="predicted"/>